<dbReference type="EMBL" id="BOPF01000012">
    <property type="protein sequence ID" value="GIJ46625.1"/>
    <property type="molecule type" value="Genomic_DNA"/>
</dbReference>
<reference evidence="1" key="1">
    <citation type="submission" date="2021-01" db="EMBL/GenBank/DDBJ databases">
        <title>Whole genome shotgun sequence of Virgisporangium aliadipatigenens NBRC 105644.</title>
        <authorList>
            <person name="Komaki H."/>
            <person name="Tamura T."/>
        </authorList>
    </citation>
    <scope>NUCLEOTIDE SEQUENCE</scope>
    <source>
        <strain evidence="1">NBRC 105644</strain>
    </source>
</reference>
<sequence length="55" mass="6158">MTPDAEHVTYDTATPEQLAAARDRARTRLAEAERRRTPQRRARLLETLGLPADAA</sequence>
<dbReference type="AlphaFoldDB" id="A0A8J3YMF9"/>
<gene>
    <name evidence="1" type="ORF">Val02_35110</name>
</gene>
<comment type="caution">
    <text evidence="1">The sequence shown here is derived from an EMBL/GenBank/DDBJ whole genome shotgun (WGS) entry which is preliminary data.</text>
</comment>
<dbReference type="Proteomes" id="UP000619260">
    <property type="component" value="Unassembled WGS sequence"/>
</dbReference>
<proteinExistence type="predicted"/>
<dbReference type="RefSeq" id="WP_203900154.1">
    <property type="nucleotide sequence ID" value="NZ_BOPF01000012.1"/>
</dbReference>
<keyword evidence="2" id="KW-1185">Reference proteome</keyword>
<accession>A0A8J3YMF9</accession>
<name>A0A8J3YMF9_9ACTN</name>
<organism evidence="1 2">
    <name type="scientific">Virgisporangium aliadipatigenens</name>
    <dbReference type="NCBI Taxonomy" id="741659"/>
    <lineage>
        <taxon>Bacteria</taxon>
        <taxon>Bacillati</taxon>
        <taxon>Actinomycetota</taxon>
        <taxon>Actinomycetes</taxon>
        <taxon>Micromonosporales</taxon>
        <taxon>Micromonosporaceae</taxon>
        <taxon>Virgisporangium</taxon>
    </lineage>
</organism>
<evidence type="ECO:0000313" key="2">
    <source>
        <dbReference type="Proteomes" id="UP000619260"/>
    </source>
</evidence>
<evidence type="ECO:0000313" key="1">
    <source>
        <dbReference type="EMBL" id="GIJ46625.1"/>
    </source>
</evidence>
<protein>
    <submittedName>
        <fullName evidence="1">Uncharacterized protein</fullName>
    </submittedName>
</protein>